<feature type="transmembrane region" description="Helical" evidence="10">
    <location>
        <begin position="63"/>
        <end position="81"/>
    </location>
</feature>
<evidence type="ECO:0000256" key="11">
    <source>
        <dbReference type="SAM" id="MobiDB-lite"/>
    </source>
</evidence>
<dbReference type="PANTHER" id="PTHR31030:SF1">
    <property type="entry name" value="PLASMA MEMBRANE FUSION PROTEIN PRM1"/>
    <property type="match status" value="1"/>
</dbReference>
<keyword evidence="7 10" id="KW-1133">Transmembrane helix</keyword>
<dbReference type="AlphaFoldDB" id="A0A9P4UR95"/>
<evidence type="ECO:0000256" key="4">
    <source>
        <dbReference type="ARBA" id="ARBA00022475"/>
    </source>
</evidence>
<reference evidence="12" key="1">
    <citation type="journal article" date="2020" name="Stud. Mycol.">
        <title>101 Dothideomycetes genomes: a test case for predicting lifestyles and emergence of pathogens.</title>
        <authorList>
            <person name="Haridas S."/>
            <person name="Albert R."/>
            <person name="Binder M."/>
            <person name="Bloem J."/>
            <person name="Labutti K."/>
            <person name="Salamov A."/>
            <person name="Andreopoulos B."/>
            <person name="Baker S."/>
            <person name="Barry K."/>
            <person name="Bills G."/>
            <person name="Bluhm B."/>
            <person name="Cannon C."/>
            <person name="Castanera R."/>
            <person name="Culley D."/>
            <person name="Daum C."/>
            <person name="Ezra D."/>
            <person name="Gonzalez J."/>
            <person name="Henrissat B."/>
            <person name="Kuo A."/>
            <person name="Liang C."/>
            <person name="Lipzen A."/>
            <person name="Lutzoni F."/>
            <person name="Magnuson J."/>
            <person name="Mondo S."/>
            <person name="Nolan M."/>
            <person name="Ohm R."/>
            <person name="Pangilinan J."/>
            <person name="Park H.-J."/>
            <person name="Ramirez L."/>
            <person name="Alfaro M."/>
            <person name="Sun H."/>
            <person name="Tritt A."/>
            <person name="Yoshinaga Y."/>
            <person name="Zwiers L.-H."/>
            <person name="Turgeon B."/>
            <person name="Goodwin S."/>
            <person name="Spatafora J."/>
            <person name="Crous P."/>
            <person name="Grigoriev I."/>
        </authorList>
    </citation>
    <scope>NUCLEOTIDE SEQUENCE</scope>
    <source>
        <strain evidence="12">CBS 116435</strain>
    </source>
</reference>
<keyword evidence="6 10" id="KW-0184">Conjugation</keyword>
<feature type="region of interest" description="Disordered" evidence="11">
    <location>
        <begin position="1"/>
        <end position="22"/>
    </location>
</feature>
<evidence type="ECO:0000256" key="1">
    <source>
        <dbReference type="ARBA" id="ARBA00002512"/>
    </source>
</evidence>
<keyword evidence="9" id="KW-0325">Glycoprotein</keyword>
<evidence type="ECO:0000256" key="8">
    <source>
        <dbReference type="ARBA" id="ARBA00023136"/>
    </source>
</evidence>
<keyword evidence="5 10" id="KW-0812">Transmembrane</keyword>
<evidence type="ECO:0000313" key="13">
    <source>
        <dbReference type="Proteomes" id="UP000799441"/>
    </source>
</evidence>
<proteinExistence type="inferred from homology"/>
<gene>
    <name evidence="12" type="ORF">K431DRAFT_319756</name>
</gene>
<feature type="transmembrane region" description="Helical" evidence="10">
    <location>
        <begin position="405"/>
        <end position="431"/>
    </location>
</feature>
<evidence type="ECO:0000256" key="9">
    <source>
        <dbReference type="ARBA" id="ARBA00023180"/>
    </source>
</evidence>
<feature type="region of interest" description="Disordered" evidence="11">
    <location>
        <begin position="752"/>
        <end position="784"/>
    </location>
</feature>
<dbReference type="EMBL" id="MU003783">
    <property type="protein sequence ID" value="KAF2722341.1"/>
    <property type="molecule type" value="Genomic_DNA"/>
</dbReference>
<dbReference type="OrthoDB" id="5356111at2759"/>
<accession>A0A9P4UR95</accession>
<keyword evidence="4 10" id="KW-1003">Cell membrane</keyword>
<dbReference type="PANTHER" id="PTHR31030">
    <property type="entry name" value="PLASMA MEMBRANE FUSION PROTEIN PRM1"/>
    <property type="match status" value="1"/>
</dbReference>
<comment type="similarity">
    <text evidence="3 10">Belongs to the PRM1 family.</text>
</comment>
<feature type="compositionally biased region" description="Polar residues" evidence="11">
    <location>
        <begin position="1"/>
        <end position="11"/>
    </location>
</feature>
<evidence type="ECO:0000256" key="2">
    <source>
        <dbReference type="ARBA" id="ARBA00004651"/>
    </source>
</evidence>
<evidence type="ECO:0000256" key="6">
    <source>
        <dbReference type="ARBA" id="ARBA00022971"/>
    </source>
</evidence>
<feature type="transmembrane region" description="Helical" evidence="10">
    <location>
        <begin position="332"/>
        <end position="350"/>
    </location>
</feature>
<keyword evidence="8 10" id="KW-0472">Membrane</keyword>
<dbReference type="GO" id="GO:0043332">
    <property type="term" value="C:mating projection tip"/>
    <property type="evidence" value="ECO:0007669"/>
    <property type="project" value="UniProtKB-UniRule"/>
</dbReference>
<keyword evidence="13" id="KW-1185">Reference proteome</keyword>
<comment type="subcellular location">
    <subcellularLocation>
        <location evidence="2 10">Cell membrane</location>
        <topology evidence="2 10">Multi-pass membrane protein</topology>
    </subcellularLocation>
</comment>
<evidence type="ECO:0000313" key="12">
    <source>
        <dbReference type="EMBL" id="KAF2722341.1"/>
    </source>
</evidence>
<evidence type="ECO:0000256" key="7">
    <source>
        <dbReference type="ARBA" id="ARBA00022989"/>
    </source>
</evidence>
<protein>
    <recommendedName>
        <fullName evidence="10">Plasma membrane fusion protein PRM1</fullName>
    </recommendedName>
</protein>
<evidence type="ECO:0000256" key="10">
    <source>
        <dbReference type="RuleBase" id="RU366035"/>
    </source>
</evidence>
<organism evidence="12 13">
    <name type="scientific">Polychaeton citri CBS 116435</name>
    <dbReference type="NCBI Taxonomy" id="1314669"/>
    <lineage>
        <taxon>Eukaryota</taxon>
        <taxon>Fungi</taxon>
        <taxon>Dikarya</taxon>
        <taxon>Ascomycota</taxon>
        <taxon>Pezizomycotina</taxon>
        <taxon>Dothideomycetes</taxon>
        <taxon>Dothideomycetidae</taxon>
        <taxon>Capnodiales</taxon>
        <taxon>Capnodiaceae</taxon>
        <taxon>Polychaeton</taxon>
    </lineage>
</organism>
<feature type="transmembrane region" description="Helical" evidence="10">
    <location>
        <begin position="616"/>
        <end position="641"/>
    </location>
</feature>
<comment type="function">
    <text evidence="1 10">Involved in cell fusion during mating by stabilizing the plasma membrane fusion event.</text>
</comment>
<dbReference type="InterPro" id="IPR026777">
    <property type="entry name" value="PRM1"/>
</dbReference>
<evidence type="ECO:0000256" key="3">
    <source>
        <dbReference type="ARBA" id="ARBA00010780"/>
    </source>
</evidence>
<dbReference type="Proteomes" id="UP000799441">
    <property type="component" value="Unassembled WGS sequence"/>
</dbReference>
<comment type="caution">
    <text evidence="10">Lacks conserved residue(s) required for the propagation of feature annotation.</text>
</comment>
<sequence>MSFPESQQQTPNPAPPTLSAGGHEMRGYYAAQDAPRPPLLQEPYLTPYLGLRARLSQTWINRWTILLLLVLIRTLIAIASLDDNLASARKQALSACTSVESVGSAMASMPYYMSQGVNQLSADGIEKAVNGLMQMLILSITGVEEIVLFIINLLTSTYVCLITLAVGGSLHVAVEIAESVGDMLNSTAKDVGDDLGDAVKGFQTAMNGFLKGLDNIGAYLPGGDSSVPSIDLTKEIDTLNNLQLPSAYDSDLQKLNGSIPTFEEVHNFTNSLIRLPFEEIKKLINESLPKYHANNSMFPVPQKEQLTFCSDNNGINDFFDKLVHTEHVARKTFLAVIIVAAVLVMIPMAWREYKRHAFMQERAVLVKRPEVDSMDAVYLASRPYTSTAGMWLGDRMSFGSLRLRVAIRWTVAYATTVPALFVLSLGVAGVLSCLCQYVLLKEIAKEVPELTQEVGAFADKVVMQLNNASEHWALGANSIISDTNNTINEDVFGWVNTSTTAVNHTLNEFVDGMVDVLNVTFGGTILYEPILDVLNCLVFLKIEGIEKALTWVHDNAHIDMPLLPNDTFSIGTVSKVAGSQNDILASGPGAEAADAISDAVIHVTGALVKGVKQEAIISLCILLIYLVIVLIGAGSAAFMYFRGGDGVREVYNGPASLPRSSAGGTSGVEKHELRDFFHAPAPTYEQATSTQEAEPGNNFANRYNGQQYTLTPNPLPSFDVHAASPILQTSFSTTKEKVGSVNGHGVDTAIRRHSHVRSSSYGDYAVTSPVSPDLSSDPFADPAR</sequence>
<comment type="caution">
    <text evidence="12">The sequence shown here is derived from an EMBL/GenBank/DDBJ whole genome shotgun (WGS) entry which is preliminary data.</text>
</comment>
<name>A0A9P4UR95_9PEZI</name>
<dbReference type="GO" id="GO:0032220">
    <property type="term" value="P:plasma membrane fusion involved in cytogamy"/>
    <property type="evidence" value="ECO:0007669"/>
    <property type="project" value="TreeGrafter"/>
</dbReference>
<evidence type="ECO:0000256" key="5">
    <source>
        <dbReference type="ARBA" id="ARBA00022692"/>
    </source>
</evidence>
<dbReference type="GO" id="GO:0005886">
    <property type="term" value="C:plasma membrane"/>
    <property type="evidence" value="ECO:0007669"/>
    <property type="project" value="UniProtKB-SubCell"/>
</dbReference>